<dbReference type="EMBL" id="CAXAMN010021584">
    <property type="protein sequence ID" value="CAK9061141.1"/>
    <property type="molecule type" value="Genomic_DNA"/>
</dbReference>
<dbReference type="Pfam" id="PF02781">
    <property type="entry name" value="G6PD_C"/>
    <property type="match status" value="1"/>
</dbReference>
<dbReference type="InterPro" id="IPR001282">
    <property type="entry name" value="G6P_DH"/>
</dbReference>
<evidence type="ECO:0000313" key="7">
    <source>
        <dbReference type="EMBL" id="CAK9061141.1"/>
    </source>
</evidence>
<organism evidence="7 8">
    <name type="scientific">Durusdinium trenchii</name>
    <dbReference type="NCBI Taxonomy" id="1381693"/>
    <lineage>
        <taxon>Eukaryota</taxon>
        <taxon>Sar</taxon>
        <taxon>Alveolata</taxon>
        <taxon>Dinophyceae</taxon>
        <taxon>Suessiales</taxon>
        <taxon>Symbiodiniaceae</taxon>
        <taxon>Durusdinium</taxon>
    </lineage>
</organism>
<evidence type="ECO:0000256" key="3">
    <source>
        <dbReference type="ARBA" id="ARBA00022857"/>
    </source>
</evidence>
<protein>
    <recommendedName>
        <fullName evidence="2">glucose-6-phosphate dehydrogenase (NADP(+))</fullName>
        <ecNumber evidence="2">1.1.1.49</ecNumber>
    </recommendedName>
</protein>
<sequence length="224" mass="25994">MAYSHHIHSIWTTKEGYQLDPDIQAINRKRGYPSRSPTFAVAVMYLDNERWSGVPFIMKAGKGLEVHQTIVRIQFKKAPPNSLFGEQPQNELVIRIQPNEAIYYKILAKMPGLTQQARDVEQTVLDLDLKKRFELRRTPEAYEKLIHDVIQGESHNFVRKDELEQAWRIFDPLLTTLEEEEKRAPETYSLGSRGPLKADMLIDRMGFRRYTVTGVPGFAEDDFD</sequence>
<accession>A0ABP0NBS3</accession>
<evidence type="ECO:0000256" key="5">
    <source>
        <dbReference type="ARBA" id="ARBA00023277"/>
    </source>
</evidence>
<proteinExistence type="predicted"/>
<dbReference type="SUPFAM" id="SSF55347">
    <property type="entry name" value="Glyceraldehyde-3-phosphate dehydrogenase-like, C-terminal domain"/>
    <property type="match status" value="1"/>
</dbReference>
<comment type="caution">
    <text evidence="7">The sequence shown here is derived from an EMBL/GenBank/DDBJ whole genome shotgun (WGS) entry which is preliminary data.</text>
</comment>
<comment type="pathway">
    <text evidence="1">Carbohydrate degradation.</text>
</comment>
<keyword evidence="5" id="KW-0119">Carbohydrate metabolism</keyword>
<dbReference type="PANTHER" id="PTHR23429:SF0">
    <property type="entry name" value="GLUCOSE-6-PHOSPHATE 1-DEHYDROGENASE"/>
    <property type="match status" value="1"/>
</dbReference>
<dbReference type="Proteomes" id="UP001642484">
    <property type="component" value="Unassembled WGS sequence"/>
</dbReference>
<evidence type="ECO:0000256" key="2">
    <source>
        <dbReference type="ARBA" id="ARBA00013019"/>
    </source>
</evidence>
<feature type="domain" description="Glucose-6-phosphate dehydrogenase C-terminal" evidence="6">
    <location>
        <begin position="33"/>
        <end position="206"/>
    </location>
</feature>
<evidence type="ECO:0000256" key="4">
    <source>
        <dbReference type="ARBA" id="ARBA00023002"/>
    </source>
</evidence>
<keyword evidence="8" id="KW-1185">Reference proteome</keyword>
<dbReference type="EC" id="1.1.1.49" evidence="2"/>
<keyword evidence="3" id="KW-0521">NADP</keyword>
<name>A0ABP0NBS3_9DINO</name>
<evidence type="ECO:0000313" key="8">
    <source>
        <dbReference type="Proteomes" id="UP001642484"/>
    </source>
</evidence>
<keyword evidence="4" id="KW-0560">Oxidoreductase</keyword>
<gene>
    <name evidence="7" type="ORF">CCMP2556_LOCUS30069</name>
</gene>
<dbReference type="PANTHER" id="PTHR23429">
    <property type="entry name" value="GLUCOSE-6-PHOSPHATE 1-DEHYDROGENASE G6PD"/>
    <property type="match status" value="1"/>
</dbReference>
<evidence type="ECO:0000259" key="6">
    <source>
        <dbReference type="Pfam" id="PF02781"/>
    </source>
</evidence>
<dbReference type="InterPro" id="IPR022675">
    <property type="entry name" value="G6P_DH_C"/>
</dbReference>
<evidence type="ECO:0000256" key="1">
    <source>
        <dbReference type="ARBA" id="ARBA00004921"/>
    </source>
</evidence>
<dbReference type="Gene3D" id="3.30.360.10">
    <property type="entry name" value="Dihydrodipicolinate Reductase, domain 2"/>
    <property type="match status" value="1"/>
</dbReference>
<reference evidence="7 8" key="1">
    <citation type="submission" date="2024-02" db="EMBL/GenBank/DDBJ databases">
        <authorList>
            <person name="Chen Y."/>
            <person name="Shah S."/>
            <person name="Dougan E. K."/>
            <person name="Thang M."/>
            <person name="Chan C."/>
        </authorList>
    </citation>
    <scope>NUCLEOTIDE SEQUENCE [LARGE SCALE GENOMIC DNA]</scope>
</reference>